<dbReference type="HOGENOM" id="CLU_000288_81_13_1"/>
<gene>
    <name evidence="11" type="ORF">CAEBREN_23253</name>
</gene>
<dbReference type="PROSITE" id="PS00108">
    <property type="entry name" value="PROTEIN_KINASE_ST"/>
    <property type="match status" value="1"/>
</dbReference>
<dbReference type="Gene3D" id="3.30.200.20">
    <property type="entry name" value="Phosphorylase Kinase, domain 1"/>
    <property type="match status" value="1"/>
</dbReference>
<dbReference type="InterPro" id="IPR051175">
    <property type="entry name" value="CLK_kinases"/>
</dbReference>
<evidence type="ECO:0000256" key="9">
    <source>
        <dbReference type="SAM" id="MobiDB-lite"/>
    </source>
</evidence>
<dbReference type="eggNOG" id="KOG0671">
    <property type="taxonomic scope" value="Eukaryota"/>
</dbReference>
<dbReference type="EMBL" id="GL379983">
    <property type="protein sequence ID" value="EGT40181.1"/>
    <property type="molecule type" value="Genomic_DNA"/>
</dbReference>
<dbReference type="InterPro" id="IPR011009">
    <property type="entry name" value="Kinase-like_dom_sf"/>
</dbReference>
<dbReference type="SUPFAM" id="SSF56112">
    <property type="entry name" value="Protein kinase-like (PK-like)"/>
    <property type="match status" value="1"/>
</dbReference>
<organism evidence="12">
    <name type="scientific">Caenorhabditis brenneri</name>
    <name type="common">Nematode worm</name>
    <dbReference type="NCBI Taxonomy" id="135651"/>
    <lineage>
        <taxon>Eukaryota</taxon>
        <taxon>Metazoa</taxon>
        <taxon>Ecdysozoa</taxon>
        <taxon>Nematoda</taxon>
        <taxon>Chromadorea</taxon>
        <taxon>Rhabditida</taxon>
        <taxon>Rhabditina</taxon>
        <taxon>Rhabditomorpha</taxon>
        <taxon>Rhabditoidea</taxon>
        <taxon>Rhabditidae</taxon>
        <taxon>Peloderinae</taxon>
        <taxon>Caenorhabditis</taxon>
    </lineage>
</organism>
<dbReference type="Pfam" id="PF00069">
    <property type="entry name" value="Pkinase"/>
    <property type="match status" value="1"/>
</dbReference>
<dbReference type="STRING" id="135651.G0NYQ3"/>
<keyword evidence="12" id="KW-1185">Reference proteome</keyword>
<dbReference type="SMART" id="SM00220">
    <property type="entry name" value="S_TKc"/>
    <property type="match status" value="1"/>
</dbReference>
<dbReference type="Gene3D" id="1.10.510.10">
    <property type="entry name" value="Transferase(Phosphotransferase) domain 1"/>
    <property type="match status" value="1"/>
</dbReference>
<dbReference type="InterPro" id="IPR017441">
    <property type="entry name" value="Protein_kinase_ATP_BS"/>
</dbReference>
<proteinExistence type="inferred from homology"/>
<dbReference type="OMA" id="CEPLWML"/>
<evidence type="ECO:0000259" key="10">
    <source>
        <dbReference type="PROSITE" id="PS50011"/>
    </source>
</evidence>
<dbReference type="GO" id="GO:0005634">
    <property type="term" value="C:nucleus"/>
    <property type="evidence" value="ECO:0007669"/>
    <property type="project" value="TreeGrafter"/>
</dbReference>
<evidence type="ECO:0000256" key="5">
    <source>
        <dbReference type="ARBA" id="ARBA00022840"/>
    </source>
</evidence>
<keyword evidence="5 7" id="KW-0067">ATP-binding</keyword>
<sequence length="426" mass="48327">MLSEGIFSTTKTPDQVDNTALENLSGQNGEKTTNTRKRAPNAPSASVSPSFSEPDKKAKKKIELIVTPPITPPDLESGYCPVENGQILRKRYQVQKMLGSGAYATVYLAKDKRIKRTVALKFVRSGELFNNASDIEIECMEKAKNASKSIAFSEPPIGSNNIVTLLGKFRFKSSIDTHHVLVMESLVSDLFSVLWYSNQKRLTLHRIKRFMKDVVEGLFFLHSVCNIMHLDIKPENLLVTIDPDNMDLSDPNCSARLKIGDFGTSARTFDFVKKTVQTSHYRAPESFLKSQITPAADMWSVGCTMYEMTTRQVLFPCIEGKPNDHKSWLCQISKLLGPVEMKYFERNDENEKVFEEVFGNQKALIEEPLSPSLISPKELRKKYLMDKPEAEEFCQLMRKFLTIDPKKRITAEDALKHPFFSELCTE</sequence>
<evidence type="ECO:0000256" key="8">
    <source>
        <dbReference type="RuleBase" id="RU000304"/>
    </source>
</evidence>
<feature type="compositionally biased region" description="Polar residues" evidence="9">
    <location>
        <begin position="1"/>
        <end position="32"/>
    </location>
</feature>
<dbReference type="InterPro" id="IPR008271">
    <property type="entry name" value="Ser/Thr_kinase_AS"/>
</dbReference>
<evidence type="ECO:0000256" key="6">
    <source>
        <dbReference type="ARBA" id="ARBA00037966"/>
    </source>
</evidence>
<protein>
    <recommendedName>
        <fullName evidence="10">Protein kinase domain-containing protein</fullName>
    </recommendedName>
</protein>
<dbReference type="PROSITE" id="PS00107">
    <property type="entry name" value="PROTEIN_KINASE_ATP"/>
    <property type="match status" value="1"/>
</dbReference>
<dbReference type="GO" id="GO:0005524">
    <property type="term" value="F:ATP binding"/>
    <property type="evidence" value="ECO:0007669"/>
    <property type="project" value="UniProtKB-UniRule"/>
</dbReference>
<feature type="region of interest" description="Disordered" evidence="9">
    <location>
        <begin position="1"/>
        <end position="58"/>
    </location>
</feature>
<keyword evidence="4" id="KW-0418">Kinase</keyword>
<keyword evidence="2" id="KW-0808">Transferase</keyword>
<evidence type="ECO:0000313" key="11">
    <source>
        <dbReference type="EMBL" id="EGT40181.1"/>
    </source>
</evidence>
<keyword evidence="1 8" id="KW-0723">Serine/threonine-protein kinase</keyword>
<evidence type="ECO:0000313" key="12">
    <source>
        <dbReference type="Proteomes" id="UP000008068"/>
    </source>
</evidence>
<evidence type="ECO:0000256" key="3">
    <source>
        <dbReference type="ARBA" id="ARBA00022741"/>
    </source>
</evidence>
<dbReference type="PROSITE" id="PS50011">
    <property type="entry name" value="PROTEIN_KINASE_DOM"/>
    <property type="match status" value="1"/>
</dbReference>
<dbReference type="AlphaFoldDB" id="G0NYQ3"/>
<dbReference type="OrthoDB" id="2649at2759"/>
<dbReference type="InParanoid" id="G0NYQ3"/>
<feature type="domain" description="Protein kinase" evidence="10">
    <location>
        <begin position="92"/>
        <end position="420"/>
    </location>
</feature>
<dbReference type="PANTHER" id="PTHR45646:SF11">
    <property type="entry name" value="SERINE_THREONINE-PROTEIN KINASE DOA"/>
    <property type="match status" value="1"/>
</dbReference>
<feature type="binding site" evidence="7">
    <location>
        <position position="121"/>
    </location>
    <ligand>
        <name>ATP</name>
        <dbReference type="ChEBI" id="CHEBI:30616"/>
    </ligand>
</feature>
<dbReference type="GO" id="GO:0004674">
    <property type="term" value="F:protein serine/threonine kinase activity"/>
    <property type="evidence" value="ECO:0007669"/>
    <property type="project" value="UniProtKB-KW"/>
</dbReference>
<evidence type="ECO:0000256" key="4">
    <source>
        <dbReference type="ARBA" id="ARBA00022777"/>
    </source>
</evidence>
<dbReference type="PANTHER" id="PTHR45646">
    <property type="entry name" value="SERINE/THREONINE-PROTEIN KINASE DOA-RELATED"/>
    <property type="match status" value="1"/>
</dbReference>
<name>G0NYQ3_CAEBE</name>
<dbReference type="InterPro" id="IPR000719">
    <property type="entry name" value="Prot_kinase_dom"/>
</dbReference>
<dbReference type="Proteomes" id="UP000008068">
    <property type="component" value="Unassembled WGS sequence"/>
</dbReference>
<evidence type="ECO:0000256" key="2">
    <source>
        <dbReference type="ARBA" id="ARBA00022679"/>
    </source>
</evidence>
<comment type="similarity">
    <text evidence="6">Belongs to the protein kinase superfamily. CMGC Ser/Thr protein kinase family. Lammer subfamily.</text>
</comment>
<accession>G0NYQ3</accession>
<keyword evidence="3 7" id="KW-0547">Nucleotide-binding</keyword>
<evidence type="ECO:0000256" key="7">
    <source>
        <dbReference type="PROSITE-ProRule" id="PRU10141"/>
    </source>
</evidence>
<reference evidence="12" key="1">
    <citation type="submission" date="2011-07" db="EMBL/GenBank/DDBJ databases">
        <authorList>
            <consortium name="Caenorhabditis brenneri Sequencing and Analysis Consortium"/>
            <person name="Wilson R.K."/>
        </authorList>
    </citation>
    <scope>NUCLEOTIDE SEQUENCE [LARGE SCALE GENOMIC DNA]</scope>
    <source>
        <strain evidence="12">PB2801</strain>
    </source>
</reference>
<evidence type="ECO:0000256" key="1">
    <source>
        <dbReference type="ARBA" id="ARBA00022527"/>
    </source>
</evidence>
<feature type="compositionally biased region" description="Low complexity" evidence="9">
    <location>
        <begin position="40"/>
        <end position="52"/>
    </location>
</feature>